<gene>
    <name evidence="3" type="ORF">Saso_58280</name>
</gene>
<keyword evidence="2" id="KW-0812">Transmembrane</keyword>
<organism evidence="3 4">
    <name type="scientific">Streptomyces asoensis</name>
    <dbReference type="NCBI Taxonomy" id="249586"/>
    <lineage>
        <taxon>Bacteria</taxon>
        <taxon>Bacillati</taxon>
        <taxon>Actinomycetota</taxon>
        <taxon>Actinomycetes</taxon>
        <taxon>Kitasatosporales</taxon>
        <taxon>Streptomycetaceae</taxon>
        <taxon>Streptomyces</taxon>
    </lineage>
</organism>
<dbReference type="InterPro" id="IPR007795">
    <property type="entry name" value="T7SS_EccB"/>
</dbReference>
<comment type="caution">
    <text evidence="3">The sequence shown here is derived from an EMBL/GenBank/DDBJ whole genome shotgun (WGS) entry which is preliminary data.</text>
</comment>
<keyword evidence="4" id="KW-1185">Reference proteome</keyword>
<dbReference type="Pfam" id="PF05108">
    <property type="entry name" value="T7SS_ESX1_EccB"/>
    <property type="match status" value="1"/>
</dbReference>
<dbReference type="PANTHER" id="PTHR40765">
    <property type="entry name" value="ESX-2 SECRETION SYSTEM ATPASE ECCB2"/>
    <property type="match status" value="1"/>
</dbReference>
<dbReference type="InterPro" id="IPR044857">
    <property type="entry name" value="T7SS_EccB_R1"/>
</dbReference>
<name>A0ABQ3S7S9_9ACTN</name>
<accession>A0ABQ3S7S9</accession>
<dbReference type="GeneID" id="91473638"/>
<dbReference type="Gene3D" id="3.30.2390.20">
    <property type="entry name" value="Type VII secretion system EccB, repeat 1 domain"/>
    <property type="match status" value="1"/>
</dbReference>
<feature type="compositionally biased region" description="Low complexity" evidence="1">
    <location>
        <begin position="525"/>
        <end position="539"/>
    </location>
</feature>
<keyword evidence="2" id="KW-1133">Transmembrane helix</keyword>
<dbReference type="PANTHER" id="PTHR40765:SF2">
    <property type="entry name" value="ESX-2 SECRETION SYSTEM ATPASE ECCB2"/>
    <property type="match status" value="1"/>
</dbReference>
<keyword evidence="2" id="KW-0472">Membrane</keyword>
<evidence type="ECO:0000313" key="4">
    <source>
        <dbReference type="Proteomes" id="UP000649259"/>
    </source>
</evidence>
<dbReference type="Proteomes" id="UP000649259">
    <property type="component" value="Unassembled WGS sequence"/>
</dbReference>
<dbReference type="NCBIfam" id="TIGR03919">
    <property type="entry name" value="T7SS_EccB"/>
    <property type="match status" value="1"/>
</dbReference>
<proteinExistence type="predicted"/>
<feature type="compositionally biased region" description="Gly residues" evidence="1">
    <location>
        <begin position="514"/>
        <end position="524"/>
    </location>
</feature>
<feature type="transmembrane region" description="Helical" evidence="2">
    <location>
        <begin position="41"/>
        <end position="61"/>
    </location>
</feature>
<feature type="compositionally biased region" description="Basic and acidic residues" evidence="1">
    <location>
        <begin position="357"/>
        <end position="366"/>
    </location>
</feature>
<evidence type="ECO:0000256" key="1">
    <source>
        <dbReference type="SAM" id="MobiDB-lite"/>
    </source>
</evidence>
<feature type="region of interest" description="Disordered" evidence="1">
    <location>
        <begin position="477"/>
        <end position="539"/>
    </location>
</feature>
<reference evidence="4" key="1">
    <citation type="submission" date="2023-07" db="EMBL/GenBank/DDBJ databases">
        <title>Whole genome shotgun sequence of Streptomyces cacaoi subsp. asoensis NBRC 13813.</title>
        <authorList>
            <person name="Komaki H."/>
            <person name="Tamura T."/>
        </authorList>
    </citation>
    <scope>NUCLEOTIDE SEQUENCE [LARGE SCALE GENOMIC DNA]</scope>
    <source>
        <strain evidence="4">NBRC 13813</strain>
    </source>
</reference>
<evidence type="ECO:0000256" key="2">
    <source>
        <dbReference type="SAM" id="Phobius"/>
    </source>
</evidence>
<dbReference type="EMBL" id="BNEB01000005">
    <property type="protein sequence ID" value="GHI64178.1"/>
    <property type="molecule type" value="Genomic_DNA"/>
</dbReference>
<evidence type="ECO:0000313" key="3">
    <source>
        <dbReference type="EMBL" id="GHI64178.1"/>
    </source>
</evidence>
<protein>
    <submittedName>
        <fullName evidence="3">Type VII secretion protein EccB</fullName>
    </submittedName>
</protein>
<dbReference type="RefSeq" id="WP_189928172.1">
    <property type="nucleotide sequence ID" value="NZ_BMSI01000022.1"/>
</dbReference>
<sequence length="539" mass="53394">MQSKRDQVQAHAFVMGRLTSGMLLADPDAPESPLARTTRGAGIGVVITVLICAGAVVFGLISPGGNDSWRSGKNLIVNRDTGARYLYLDGRLRPVRNYSSALLIGGADLETTDVGTASLRDTPVGAAVGIPGAPDSVPSSGDLESDAWMVCSATATPSGDDGSDRTTTRALTALAAGTPLDSTALGADEALLVSGPDKKKYLIWQGSRLPLDTASGALLSLGYSSVAPRTVSAAFLDAFVPGPALAPPSVTGLGKQGPSLGGTATRIGQVFQVTVPGGTATGSGDPDDVQYFLLRDSGLVPVTPTAVALLLGDPAVRSKAYGGASPTALPLGTDLLKDHQAPGATGRDPSVAGLPDRPPRAARVPDGRAACARVQPGDDGVRVSSVLVPADALTPVAQHSGDAVTQACLPVDAVVVRPGHGVLARALGAGGGTVGATTYFVADDGVKYRVGSKEALAALGWTESDVRGLPSPLLAMVPTGPDLSPQAATGAAPSGGTSASSARTCAKAFADTPGGSGGSGGSGAPSGPSAPDGGKLPAG</sequence>
<feature type="compositionally biased region" description="Low complexity" evidence="1">
    <location>
        <begin position="484"/>
        <end position="502"/>
    </location>
</feature>
<feature type="region of interest" description="Disordered" evidence="1">
    <location>
        <begin position="340"/>
        <end position="366"/>
    </location>
</feature>